<organism evidence="1">
    <name type="scientific">Spironucleus salmonicida</name>
    <dbReference type="NCBI Taxonomy" id="348837"/>
    <lineage>
        <taxon>Eukaryota</taxon>
        <taxon>Metamonada</taxon>
        <taxon>Diplomonadida</taxon>
        <taxon>Hexamitidae</taxon>
        <taxon>Hexamitinae</taxon>
        <taxon>Spironucleus</taxon>
    </lineage>
</organism>
<protein>
    <submittedName>
        <fullName evidence="1">Uncharacterized protein</fullName>
    </submittedName>
</protein>
<name>V6LEU8_9EUKA</name>
<dbReference type="EMBL" id="AUWU02000001">
    <property type="protein sequence ID" value="KAH0577028.1"/>
    <property type="molecule type" value="Genomic_DNA"/>
</dbReference>
<keyword evidence="3" id="KW-1185">Reference proteome</keyword>
<reference evidence="1 2" key="1">
    <citation type="journal article" date="2014" name="PLoS Genet.">
        <title>The Genome of Spironucleus salmonicida Highlights a Fish Pathogen Adapted to Fluctuating Environments.</title>
        <authorList>
            <person name="Xu F."/>
            <person name="Jerlstrom-Hultqvist J."/>
            <person name="Einarsson E."/>
            <person name="Astvaldsson A."/>
            <person name="Svard S.G."/>
            <person name="Andersson J.O."/>
        </authorList>
    </citation>
    <scope>NUCLEOTIDE SEQUENCE</scope>
    <source>
        <strain evidence="2">ATCC 50377</strain>
    </source>
</reference>
<evidence type="ECO:0000313" key="1">
    <source>
        <dbReference type="EMBL" id="EST43055.1"/>
    </source>
</evidence>
<sequence length="96" mass="11367">MSKYSVTIDETMDKSILQDLKFEEQNNHLVTKSDKYQLIEIKRQQQTFLSNSMKDKKVKRSYIISCIFEEVVPDIKYSIPNLPSSNWTQNLQAYNK</sequence>
<dbReference type="EMBL" id="KI546147">
    <property type="protein sequence ID" value="EST43055.1"/>
    <property type="molecule type" value="Genomic_DNA"/>
</dbReference>
<evidence type="ECO:0000313" key="2">
    <source>
        <dbReference type="EMBL" id="KAH0577028.1"/>
    </source>
</evidence>
<accession>V6LEU8</accession>
<dbReference type="Proteomes" id="UP000018208">
    <property type="component" value="Unassembled WGS sequence"/>
</dbReference>
<proteinExistence type="predicted"/>
<dbReference type="AlphaFoldDB" id="V6LEU8"/>
<reference evidence="2" key="2">
    <citation type="submission" date="2020-12" db="EMBL/GenBank/DDBJ databases">
        <title>New Spironucleus salmonicida genome in near-complete chromosomes.</title>
        <authorList>
            <person name="Xu F."/>
            <person name="Kurt Z."/>
            <person name="Jimenez-Gonzalez A."/>
            <person name="Astvaldsson A."/>
            <person name="Andersson J.O."/>
            <person name="Svard S.G."/>
        </authorList>
    </citation>
    <scope>NUCLEOTIDE SEQUENCE</scope>
    <source>
        <strain evidence="2">ATCC 50377</strain>
    </source>
</reference>
<evidence type="ECO:0000313" key="3">
    <source>
        <dbReference type="Proteomes" id="UP000018208"/>
    </source>
</evidence>
<dbReference type="VEuPathDB" id="GiardiaDB:SS50377_20376"/>
<gene>
    <name evidence="1" type="ORF">SS50377_17358</name>
    <name evidence="2" type="ORF">SS50377_20376</name>
</gene>